<evidence type="ECO:0008006" key="7">
    <source>
        <dbReference type="Google" id="ProtNLM"/>
    </source>
</evidence>
<protein>
    <recommendedName>
        <fullName evidence="7">Lipoprotein</fullName>
    </recommendedName>
</protein>
<organism evidence="3 4">
    <name type="scientific">Prevotella intermedia</name>
    <dbReference type="NCBI Taxonomy" id="28131"/>
    <lineage>
        <taxon>Bacteria</taxon>
        <taxon>Pseudomonadati</taxon>
        <taxon>Bacteroidota</taxon>
        <taxon>Bacteroidia</taxon>
        <taxon>Bacteroidales</taxon>
        <taxon>Prevotellaceae</taxon>
        <taxon>Prevotella</taxon>
    </lineage>
</organism>
<dbReference type="Proteomes" id="UP000230742">
    <property type="component" value="Chromosome 1"/>
</dbReference>
<evidence type="ECO:0000313" key="5">
    <source>
        <dbReference type="Proteomes" id="UP000229630"/>
    </source>
</evidence>
<dbReference type="Proteomes" id="UP000217431">
    <property type="component" value="Chromosome I"/>
</dbReference>
<dbReference type="AlphaFoldDB" id="A0A0S3UG81"/>
<dbReference type="EMBL" id="CP024727">
    <property type="protein sequence ID" value="ATV30852.1"/>
    <property type="molecule type" value="Genomic_DNA"/>
</dbReference>
<evidence type="ECO:0000313" key="2">
    <source>
        <dbReference type="EMBL" id="ATV30852.1"/>
    </source>
</evidence>
<reference evidence="1 5" key="3">
    <citation type="submission" date="2017-11" db="EMBL/GenBank/DDBJ databases">
        <title>Genome sequencing of Prevotella intermedia KCOM 2837.</title>
        <authorList>
            <person name="Kook J.-K."/>
            <person name="Park S.-N."/>
            <person name="Lim Y.K."/>
        </authorList>
    </citation>
    <scope>NUCLEOTIDE SEQUENCE [LARGE SCALE GENOMIC DNA]</scope>
    <source>
        <strain evidence="1 5">KCOM 2837</strain>
    </source>
</reference>
<evidence type="ECO:0000313" key="4">
    <source>
        <dbReference type="Proteomes" id="UP000217431"/>
    </source>
</evidence>
<dbReference type="EMBL" id="CP024723">
    <property type="protein sequence ID" value="ATV26759.1"/>
    <property type="molecule type" value="Genomic_DNA"/>
</dbReference>
<accession>A0A0S3UG81</accession>
<dbReference type="GeneID" id="34516046"/>
<reference evidence="2 6" key="2">
    <citation type="submission" date="2017-11" db="EMBL/GenBank/DDBJ databases">
        <title>Genome sequencing of Prevotella intermedia KCOM 1949.</title>
        <authorList>
            <person name="Kook J.-K."/>
            <person name="Park S.-N."/>
            <person name="Lim Y.K."/>
        </authorList>
    </citation>
    <scope>NUCLEOTIDE SEQUENCE [LARGE SCALE GENOMIC DNA]</scope>
    <source>
        <strain evidence="2 6">KCOM 1949</strain>
    </source>
</reference>
<sequence length="179" mass="20695">MYRNPFLIVGLCLVLTSCSIGGIFTDYNKLSKQEKDNVVTYKGNISEIQDYTKLYKITAEQVRQYIREKKNVVVYDYIPFCKAETCISPYVFINAVTAKGYAPLIITNTYLDAFIAVGKDFPLHIIDNSKYNTKVRGKYTERFYQDLLGVSLKSINYASYHLYKDGKYIKSYKNSKDIQ</sequence>
<evidence type="ECO:0000313" key="3">
    <source>
        <dbReference type="EMBL" id="BAU16514.1"/>
    </source>
</evidence>
<name>A0A0S3UG81_PREIN</name>
<evidence type="ECO:0000313" key="1">
    <source>
        <dbReference type="EMBL" id="ATV26759.1"/>
    </source>
</evidence>
<reference evidence="3 4" key="1">
    <citation type="journal article" date="2016" name="DNA Res.">
        <title>The complete genome sequencing of Prevotella intermedia strain OMA14 and a subsequent fine-scale, intra-species genomic comparison reveal an unusual amplification of conjugative and mobile transposons and identify a novel Prevotella-lineage-specific repeat.</title>
        <authorList>
            <person name="Naito M."/>
            <person name="Ogura Y."/>
            <person name="Itoh T."/>
            <person name="Shoji M."/>
            <person name="Okamoto M."/>
            <person name="Hayashi T."/>
            <person name="Nakayama K."/>
        </authorList>
    </citation>
    <scope>NUCLEOTIDE SEQUENCE [LARGE SCALE GENOMIC DNA]</scope>
    <source>
        <strain evidence="3 4">OMA14</strain>
    </source>
</reference>
<dbReference type="PROSITE" id="PS51257">
    <property type="entry name" value="PROKAR_LIPOPROTEIN"/>
    <property type="match status" value="1"/>
</dbReference>
<gene>
    <name evidence="2" type="ORF">CTM46_04955</name>
    <name evidence="1" type="ORF">CTM62_08520</name>
    <name evidence="3" type="ORF">PIOMA14_I_0005</name>
</gene>
<evidence type="ECO:0000313" key="6">
    <source>
        <dbReference type="Proteomes" id="UP000230742"/>
    </source>
</evidence>
<dbReference type="EMBL" id="AP014597">
    <property type="protein sequence ID" value="BAU16514.1"/>
    <property type="molecule type" value="Genomic_DNA"/>
</dbReference>
<proteinExistence type="predicted"/>
<dbReference type="RefSeq" id="WP_028904810.1">
    <property type="nucleotide sequence ID" value="NZ_AP014597.1"/>
</dbReference>
<dbReference type="Proteomes" id="UP000229630">
    <property type="component" value="Chromosome 1"/>
</dbReference>